<dbReference type="AlphaFoldDB" id="A0A9P7BL61"/>
<dbReference type="GO" id="GO:0044877">
    <property type="term" value="F:protein-containing complex binding"/>
    <property type="evidence" value="ECO:0007669"/>
    <property type="project" value="TreeGrafter"/>
</dbReference>
<dbReference type="PANTHER" id="PTHR12126">
    <property type="entry name" value="NADH-UBIQUINONE OXIDOREDUCTASE 39 KDA SUBUNIT-RELATED"/>
    <property type="match status" value="1"/>
</dbReference>
<evidence type="ECO:0000313" key="2">
    <source>
        <dbReference type="EMBL" id="KAG1300649.1"/>
    </source>
</evidence>
<accession>A0A9P7BL61</accession>
<gene>
    <name evidence="2" type="ORF">G6F64_012500</name>
</gene>
<dbReference type="Pfam" id="PF01370">
    <property type="entry name" value="Epimerase"/>
    <property type="match status" value="1"/>
</dbReference>
<evidence type="ECO:0000259" key="1">
    <source>
        <dbReference type="Pfam" id="PF01370"/>
    </source>
</evidence>
<dbReference type="PANTHER" id="PTHR12126:SF16">
    <property type="entry name" value="MIOREX COMPLEX COMPONENT 2"/>
    <property type="match status" value="1"/>
</dbReference>
<evidence type="ECO:0000313" key="3">
    <source>
        <dbReference type="Proteomes" id="UP000716291"/>
    </source>
</evidence>
<dbReference type="SUPFAM" id="SSF51735">
    <property type="entry name" value="NAD(P)-binding Rossmann-fold domains"/>
    <property type="match status" value="1"/>
</dbReference>
<sequence>MNGTITRKLLVVGGSGFLGLNVCKLAVQRGWETVSLSRRGEPASFQQKGKPEWAEKVHWASGNSLEPSSYEDLLPGVTDVVHSVGILMETNNNGSAVTFEMMNRDTAITVSNEVAKLPSIKSFVYISASEISPLVNQRYYTSKREAEDYLFKQESFKTVALRPGLMYNSSKPFLAPIVALLKLAKMVTSPFKEGIERMPGGKMFTVSPLETEQVAKAVIASIETAEQGVFDVEDIEKLSQKF</sequence>
<keyword evidence="3" id="KW-1185">Reference proteome</keyword>
<dbReference type="InterPro" id="IPR036291">
    <property type="entry name" value="NAD(P)-bd_dom_sf"/>
</dbReference>
<name>A0A9P7BL61_RHIOR</name>
<dbReference type="InterPro" id="IPR001509">
    <property type="entry name" value="Epimerase_deHydtase"/>
</dbReference>
<reference evidence="2" key="1">
    <citation type="journal article" date="2020" name="Microb. Genom.">
        <title>Genetic diversity of clinical and environmental Mucorales isolates obtained from an investigation of mucormycosis cases among solid organ transplant recipients.</title>
        <authorList>
            <person name="Nguyen M.H."/>
            <person name="Kaul D."/>
            <person name="Muto C."/>
            <person name="Cheng S.J."/>
            <person name="Richter R.A."/>
            <person name="Bruno V.M."/>
            <person name="Liu G."/>
            <person name="Beyhan S."/>
            <person name="Sundermann A.J."/>
            <person name="Mounaud S."/>
            <person name="Pasculle A.W."/>
            <person name="Nierman W.C."/>
            <person name="Driscoll E."/>
            <person name="Cumbie R."/>
            <person name="Clancy C.J."/>
            <person name="Dupont C.L."/>
        </authorList>
    </citation>
    <scope>NUCLEOTIDE SEQUENCE</scope>
    <source>
        <strain evidence="2">GL11</strain>
    </source>
</reference>
<feature type="domain" description="NAD-dependent epimerase/dehydratase" evidence="1">
    <location>
        <begin position="10"/>
        <end position="137"/>
    </location>
</feature>
<organism evidence="2 3">
    <name type="scientific">Rhizopus oryzae</name>
    <name type="common">Mucormycosis agent</name>
    <name type="synonym">Rhizopus arrhizus var. delemar</name>
    <dbReference type="NCBI Taxonomy" id="64495"/>
    <lineage>
        <taxon>Eukaryota</taxon>
        <taxon>Fungi</taxon>
        <taxon>Fungi incertae sedis</taxon>
        <taxon>Mucoromycota</taxon>
        <taxon>Mucoromycotina</taxon>
        <taxon>Mucoromycetes</taxon>
        <taxon>Mucorales</taxon>
        <taxon>Mucorineae</taxon>
        <taxon>Rhizopodaceae</taxon>
        <taxon>Rhizopus</taxon>
    </lineage>
</organism>
<protein>
    <recommendedName>
        <fullName evidence="1">NAD-dependent epimerase/dehydratase domain-containing protein</fullName>
    </recommendedName>
</protein>
<dbReference type="Proteomes" id="UP000716291">
    <property type="component" value="Unassembled WGS sequence"/>
</dbReference>
<dbReference type="OrthoDB" id="276721at2759"/>
<dbReference type="EMBL" id="JAANQT010003891">
    <property type="protein sequence ID" value="KAG1300649.1"/>
    <property type="molecule type" value="Genomic_DNA"/>
</dbReference>
<comment type="caution">
    <text evidence="2">The sequence shown here is derived from an EMBL/GenBank/DDBJ whole genome shotgun (WGS) entry which is preliminary data.</text>
</comment>
<dbReference type="Gene3D" id="3.40.50.720">
    <property type="entry name" value="NAD(P)-binding Rossmann-like Domain"/>
    <property type="match status" value="1"/>
</dbReference>
<dbReference type="GO" id="GO:0005739">
    <property type="term" value="C:mitochondrion"/>
    <property type="evidence" value="ECO:0007669"/>
    <property type="project" value="TreeGrafter"/>
</dbReference>
<proteinExistence type="predicted"/>
<dbReference type="InterPro" id="IPR051207">
    <property type="entry name" value="ComplexI_NDUFA9_subunit"/>
</dbReference>